<proteinExistence type="inferred from homology"/>
<feature type="compositionally biased region" description="Low complexity" evidence="10">
    <location>
        <begin position="104"/>
        <end position="133"/>
    </location>
</feature>
<keyword evidence="8 9" id="KW-0357">Heparan sulfate</keyword>
<comment type="subcellular location">
    <subcellularLocation>
        <location evidence="1 9">Membrane</location>
        <topology evidence="1 9">Single-pass type I membrane protein</topology>
    </subcellularLocation>
</comment>
<reference evidence="13 14" key="1">
    <citation type="journal article" date="2015" name="Parasit. Vectors">
        <title>Draft genome of the scabies mite.</title>
        <authorList>
            <person name="Rider S.D.Jr."/>
            <person name="Morgan M.S."/>
            <person name="Arlian L.G."/>
        </authorList>
    </citation>
    <scope>NUCLEOTIDE SEQUENCE [LARGE SCALE GENOMIC DNA]</scope>
    <source>
        <strain evidence="13">Arlian Lab</strain>
    </source>
</reference>
<evidence type="ECO:0000256" key="5">
    <source>
        <dbReference type="ARBA" id="ARBA00022989"/>
    </source>
</evidence>
<evidence type="ECO:0000256" key="11">
    <source>
        <dbReference type="SAM" id="Phobius"/>
    </source>
</evidence>
<evidence type="ECO:0000256" key="8">
    <source>
        <dbReference type="ARBA" id="ARBA00023207"/>
    </source>
</evidence>
<dbReference type="Pfam" id="PF01034">
    <property type="entry name" value="Syndecan"/>
    <property type="match status" value="1"/>
</dbReference>
<feature type="transmembrane region" description="Helical" evidence="11">
    <location>
        <begin position="170"/>
        <end position="194"/>
    </location>
</feature>
<keyword evidence="7 9" id="KW-0325">Glycoprotein</keyword>
<comment type="similarity">
    <text evidence="2 9">Belongs to the syndecan proteoglycan family.</text>
</comment>
<dbReference type="AlphaFoldDB" id="A0A132A6J4"/>
<dbReference type="Proteomes" id="UP000616769">
    <property type="component" value="Unassembled WGS sequence"/>
</dbReference>
<dbReference type="GO" id="GO:0016477">
    <property type="term" value="P:cell migration"/>
    <property type="evidence" value="ECO:0007669"/>
    <property type="project" value="TreeGrafter"/>
</dbReference>
<comment type="caution">
    <text evidence="13">The sequence shown here is derived from an EMBL/GenBank/DDBJ whole genome shotgun (WGS) entry which is preliminary data.</text>
</comment>
<evidence type="ECO:0000256" key="4">
    <source>
        <dbReference type="ARBA" id="ARBA00022974"/>
    </source>
</evidence>
<evidence type="ECO:0000313" key="13">
    <source>
        <dbReference type="EMBL" id="KPM06564.1"/>
    </source>
</evidence>
<evidence type="ECO:0000256" key="2">
    <source>
        <dbReference type="ARBA" id="ARBA00005343"/>
    </source>
</evidence>
<evidence type="ECO:0000256" key="6">
    <source>
        <dbReference type="ARBA" id="ARBA00023136"/>
    </source>
</evidence>
<feature type="region of interest" description="Disordered" evidence="10">
    <location>
        <begin position="1"/>
        <end position="141"/>
    </location>
</feature>
<dbReference type="PROSITE" id="PS00964">
    <property type="entry name" value="SYNDECAN"/>
    <property type="match status" value="1"/>
</dbReference>
<evidence type="ECO:0000259" key="12">
    <source>
        <dbReference type="Pfam" id="PF01034"/>
    </source>
</evidence>
<evidence type="ECO:0000256" key="9">
    <source>
        <dbReference type="RuleBase" id="RU000649"/>
    </source>
</evidence>
<dbReference type="InterPro" id="IPR030479">
    <property type="entry name" value="Syndecan_CS"/>
</dbReference>
<protein>
    <recommendedName>
        <fullName evidence="9">Syndecan</fullName>
    </recommendedName>
</protein>
<dbReference type="InterPro" id="IPR027789">
    <property type="entry name" value="Syndecan/Neurexin_dom"/>
</dbReference>
<keyword evidence="4 9" id="KW-0654">Proteoglycan</keyword>
<name>A0A132A6J4_SARSC</name>
<evidence type="ECO:0000256" key="3">
    <source>
        <dbReference type="ARBA" id="ARBA00022692"/>
    </source>
</evidence>
<keyword evidence="6 11" id="KW-0472">Membrane</keyword>
<dbReference type="InterPro" id="IPR001050">
    <property type="entry name" value="Syndecan"/>
</dbReference>
<evidence type="ECO:0000256" key="10">
    <source>
        <dbReference type="SAM" id="MobiDB-lite"/>
    </source>
</evidence>
<dbReference type="VEuPathDB" id="VectorBase:SSCA008925"/>
<dbReference type="GO" id="GO:0016020">
    <property type="term" value="C:membrane"/>
    <property type="evidence" value="ECO:0007669"/>
    <property type="project" value="UniProtKB-SubCell"/>
</dbReference>
<dbReference type="GO" id="GO:0009986">
    <property type="term" value="C:cell surface"/>
    <property type="evidence" value="ECO:0007669"/>
    <property type="project" value="TreeGrafter"/>
</dbReference>
<comment type="function">
    <text evidence="9">Cell surface proteoglycan.</text>
</comment>
<keyword evidence="3 9" id="KW-0812">Transmembrane</keyword>
<feature type="domain" description="Syndecan/Neurexin" evidence="12">
    <location>
        <begin position="163"/>
        <end position="218"/>
    </location>
</feature>
<keyword evidence="5 11" id="KW-1133">Transmembrane helix</keyword>
<organism evidence="13 14">
    <name type="scientific">Sarcoptes scabiei</name>
    <name type="common">Itch mite</name>
    <name type="synonym">Acarus scabiei</name>
    <dbReference type="NCBI Taxonomy" id="52283"/>
    <lineage>
        <taxon>Eukaryota</taxon>
        <taxon>Metazoa</taxon>
        <taxon>Ecdysozoa</taxon>
        <taxon>Arthropoda</taxon>
        <taxon>Chelicerata</taxon>
        <taxon>Arachnida</taxon>
        <taxon>Acari</taxon>
        <taxon>Acariformes</taxon>
        <taxon>Sarcoptiformes</taxon>
        <taxon>Astigmata</taxon>
        <taxon>Psoroptidia</taxon>
        <taxon>Sarcoptoidea</taxon>
        <taxon>Sarcoptidae</taxon>
        <taxon>Sarcoptinae</taxon>
        <taxon>Sarcoptes</taxon>
    </lineage>
</organism>
<evidence type="ECO:0000256" key="1">
    <source>
        <dbReference type="ARBA" id="ARBA00004479"/>
    </source>
</evidence>
<evidence type="ECO:0000256" key="7">
    <source>
        <dbReference type="ARBA" id="ARBA00023180"/>
    </source>
</evidence>
<evidence type="ECO:0000313" key="14">
    <source>
        <dbReference type="Proteomes" id="UP000616769"/>
    </source>
</evidence>
<dbReference type="EMBL" id="JXLN01010945">
    <property type="protein sequence ID" value="KPM06564.1"/>
    <property type="molecule type" value="Genomic_DNA"/>
</dbReference>
<dbReference type="PANTHER" id="PTHR10915">
    <property type="entry name" value="SYNDECAN"/>
    <property type="match status" value="1"/>
</dbReference>
<dbReference type="PANTHER" id="PTHR10915:SF1">
    <property type="entry name" value="SYNDECAN"/>
    <property type="match status" value="1"/>
</dbReference>
<sequence length="221" mass="23823">MLENLQVSVQQQHQQQPRQAQLQQNCKLPIDDEDVVEGSGDCTTTGDDDSVGNNTDDLTDDPVEGSGDRNEDSVPSSNSVTDKPIVHSPSVPEESLDSIVNRATESSSTTSSTTMSSSSPSFSLTPSTPFPESEITSIDDGNDDYPFISPKFTPPRIPSAAPSFFARPGILAAVIGGTVVGLLCAILMVMFIVYRMRKKDEGSYPIDKAMKYRVGSNKHYA</sequence>
<accession>A0A132A6J4</accession>
<feature type="compositionally biased region" description="Low complexity" evidence="10">
    <location>
        <begin position="1"/>
        <end position="24"/>
    </location>
</feature>
<gene>
    <name evidence="13" type="ORF">QR98_0050410</name>
</gene>